<dbReference type="Gene3D" id="3.40.50.1820">
    <property type="entry name" value="alpha/beta hydrolase"/>
    <property type="match status" value="1"/>
</dbReference>
<reference evidence="4 5" key="1">
    <citation type="submission" date="2018-06" db="EMBL/GenBank/DDBJ databases">
        <authorList>
            <consortium name="Pathogen Informatics"/>
            <person name="Doyle S."/>
        </authorList>
    </citation>
    <scope>NUCLEOTIDE SEQUENCE [LARGE SCALE GENOMIC DNA]</scope>
    <source>
        <strain evidence="4 5">NCTC10821</strain>
    </source>
</reference>
<dbReference type="NCBIfam" id="TIGR00976">
    <property type="entry name" value="CocE_NonD"/>
    <property type="match status" value="1"/>
</dbReference>
<dbReference type="GO" id="GO:0008239">
    <property type="term" value="F:dipeptidyl-peptidase activity"/>
    <property type="evidence" value="ECO:0007669"/>
    <property type="project" value="InterPro"/>
</dbReference>
<accession>A0A378T8P5</accession>
<evidence type="ECO:0000256" key="1">
    <source>
        <dbReference type="ARBA" id="ARBA00022801"/>
    </source>
</evidence>
<evidence type="ECO:0000256" key="2">
    <source>
        <dbReference type="SAM" id="MobiDB-lite"/>
    </source>
</evidence>
<dbReference type="Gene3D" id="1.10.3020.10">
    <property type="entry name" value="alpha-amino acid ester hydrolase ( Helical cap domain)"/>
    <property type="match status" value="1"/>
</dbReference>
<dbReference type="InterPro" id="IPR013736">
    <property type="entry name" value="Xaa-Pro_dipept_C"/>
</dbReference>
<dbReference type="AlphaFoldDB" id="A0A378T8P5"/>
<dbReference type="InterPro" id="IPR008979">
    <property type="entry name" value="Galactose-bd-like_sf"/>
</dbReference>
<proteinExistence type="predicted"/>
<gene>
    <name evidence="4" type="primary">cocE_2</name>
    <name evidence="4" type="ORF">NCTC10821_00647</name>
</gene>
<dbReference type="SUPFAM" id="SSF49785">
    <property type="entry name" value="Galactose-binding domain-like"/>
    <property type="match status" value="1"/>
</dbReference>
<evidence type="ECO:0000313" key="4">
    <source>
        <dbReference type="EMBL" id="STZ57149.1"/>
    </source>
</evidence>
<sequence length="535" mass="57955">MTRLARLFGSALSRVAGTPPPSTSYQVTRGIPIPMRDGVTLLADHYAPATPIGTLLVRGPYGRRWPFTALYAAVYAARGYHVILQSVRGTFGSGGEFDPVVDEAADGADTAAWLREQPWFTGSFGTVGLSYLGATQWALLQDPPPEMSAAVIVVGPHDFAATTWGTGSFAANDFLGWSYLVANQEDPNRLRSLVRQLGARRTVARAVAEVPTGPAGRRLLGDGAPWWESWVDHPDPADEFWDRYRWPRALDESRVPVLVIGGWQDLFLEQTLAQYRALRDRDVDVALTVGPWTHSHMVGKAAGPVLRESLQWLNSHVGGRPESPRSPVRICVTGGGGWRELPDWPPALSPAVLHLRAGGRLSDQPEPDDTAAAQFTFDPRDPTPTIGGRLLSASSGRRRDDRLARRCDVATFTGPTLESELVVIGTPVAEIEHSADLAHVDLFVRISEVDAKGRSRNVSDGYVRLDASQGSQRVTVDLDPIAHRFAPGSAIRLLVAGGWVPRFARNVGSGTTAAATHTLQLRPSRVSLPAEPTLP</sequence>
<evidence type="ECO:0000259" key="3">
    <source>
        <dbReference type="SMART" id="SM00939"/>
    </source>
</evidence>
<name>A0A378T8P5_9MYCO</name>
<dbReference type="Proteomes" id="UP000254978">
    <property type="component" value="Unassembled WGS sequence"/>
</dbReference>
<protein>
    <submittedName>
        <fullName evidence="4">Cocaine esterase</fullName>
        <ecNumber evidence="4">3.1.1.84</ecNumber>
    </submittedName>
</protein>
<dbReference type="InterPro" id="IPR005674">
    <property type="entry name" value="CocE/Ser_esterase"/>
</dbReference>
<keyword evidence="5" id="KW-1185">Reference proteome</keyword>
<feature type="domain" description="Xaa-Pro dipeptidyl-peptidase C-terminal" evidence="3">
    <location>
        <begin position="310"/>
        <end position="527"/>
    </location>
</feature>
<evidence type="ECO:0000313" key="5">
    <source>
        <dbReference type="Proteomes" id="UP000254978"/>
    </source>
</evidence>
<dbReference type="SUPFAM" id="SSF53474">
    <property type="entry name" value="alpha/beta-Hydrolases"/>
    <property type="match status" value="1"/>
</dbReference>
<dbReference type="SMART" id="SM00939">
    <property type="entry name" value="PepX_C"/>
    <property type="match status" value="1"/>
</dbReference>
<feature type="region of interest" description="Disordered" evidence="2">
    <location>
        <begin position="375"/>
        <end position="394"/>
    </location>
</feature>
<dbReference type="InterPro" id="IPR050585">
    <property type="entry name" value="Xaa-Pro_dipeptidyl-ppase/CocE"/>
</dbReference>
<keyword evidence="1 4" id="KW-0378">Hydrolase</keyword>
<dbReference type="Pfam" id="PF02129">
    <property type="entry name" value="Peptidase_S15"/>
    <property type="match status" value="1"/>
</dbReference>
<organism evidence="4 5">
    <name type="scientific">Mycolicibacterium tokaiense</name>
    <dbReference type="NCBI Taxonomy" id="39695"/>
    <lineage>
        <taxon>Bacteria</taxon>
        <taxon>Bacillati</taxon>
        <taxon>Actinomycetota</taxon>
        <taxon>Actinomycetes</taxon>
        <taxon>Mycobacteriales</taxon>
        <taxon>Mycobacteriaceae</taxon>
        <taxon>Mycolicibacterium</taxon>
    </lineage>
</organism>
<dbReference type="Gene3D" id="2.60.120.260">
    <property type="entry name" value="Galactose-binding domain-like"/>
    <property type="match status" value="1"/>
</dbReference>
<dbReference type="PANTHER" id="PTHR43056">
    <property type="entry name" value="PEPTIDASE S9 PROLYL OLIGOPEPTIDASE"/>
    <property type="match status" value="1"/>
</dbReference>
<dbReference type="InterPro" id="IPR029058">
    <property type="entry name" value="AB_hydrolase_fold"/>
</dbReference>
<dbReference type="InterPro" id="IPR000383">
    <property type="entry name" value="Xaa-Pro-like_dom"/>
</dbReference>
<dbReference type="EC" id="3.1.1.84" evidence="4"/>
<dbReference type="PANTHER" id="PTHR43056:SF10">
    <property type="entry name" value="COCE_NOND FAMILY, PUTATIVE (AFU_ORTHOLOGUE AFUA_7G00600)-RELATED"/>
    <property type="match status" value="1"/>
</dbReference>
<dbReference type="EMBL" id="UGQT01000001">
    <property type="protein sequence ID" value="STZ57149.1"/>
    <property type="molecule type" value="Genomic_DNA"/>
</dbReference>
<dbReference type="Pfam" id="PF08530">
    <property type="entry name" value="PepX_C"/>
    <property type="match status" value="1"/>
</dbReference>